<name>A0A831RJP8_9GAMM</name>
<evidence type="ECO:0000313" key="14">
    <source>
        <dbReference type="Proteomes" id="UP000886251"/>
    </source>
</evidence>
<accession>A0A831RJP8</accession>
<dbReference type="AlphaFoldDB" id="A0A831RJP8"/>
<evidence type="ECO:0000256" key="8">
    <source>
        <dbReference type="ARBA" id="ARBA00023136"/>
    </source>
</evidence>
<keyword evidence="5" id="KW-0997">Cell inner membrane</keyword>
<keyword evidence="3" id="KW-1003">Cell membrane</keyword>
<dbReference type="InterPro" id="IPR045584">
    <property type="entry name" value="Pilin-like"/>
</dbReference>
<keyword evidence="4" id="KW-0488">Methylation</keyword>
<dbReference type="Proteomes" id="UP000886251">
    <property type="component" value="Unassembled WGS sequence"/>
</dbReference>
<dbReference type="EMBL" id="DRKP01000105">
    <property type="protein sequence ID" value="HEB96597.1"/>
    <property type="molecule type" value="Genomic_DNA"/>
</dbReference>
<evidence type="ECO:0000256" key="2">
    <source>
        <dbReference type="ARBA" id="ARBA00021549"/>
    </source>
</evidence>
<evidence type="ECO:0000256" key="6">
    <source>
        <dbReference type="ARBA" id="ARBA00022692"/>
    </source>
</evidence>
<evidence type="ECO:0000313" key="13">
    <source>
        <dbReference type="EMBL" id="HEB96597.1"/>
    </source>
</evidence>
<proteinExistence type="inferred from homology"/>
<keyword evidence="8 11" id="KW-0472">Membrane</keyword>
<evidence type="ECO:0000256" key="5">
    <source>
        <dbReference type="ARBA" id="ARBA00022519"/>
    </source>
</evidence>
<evidence type="ECO:0000259" key="12">
    <source>
        <dbReference type="Pfam" id="PF12019"/>
    </source>
</evidence>
<reference evidence="13" key="1">
    <citation type="journal article" date="2020" name="mSystems">
        <title>Genome- and Community-Level Interaction Insights into Carbon Utilization and Element Cycling Functions of Hydrothermarchaeota in Hydrothermal Sediment.</title>
        <authorList>
            <person name="Zhou Z."/>
            <person name="Liu Y."/>
            <person name="Xu W."/>
            <person name="Pan J."/>
            <person name="Luo Z.H."/>
            <person name="Li M."/>
        </authorList>
    </citation>
    <scope>NUCLEOTIDE SEQUENCE [LARGE SCALE GENOMIC DNA]</scope>
    <source>
        <strain evidence="13">HyVt-443</strain>
    </source>
</reference>
<comment type="caution">
    <text evidence="13">The sequence shown here is derived from an EMBL/GenBank/DDBJ whole genome shotgun (WGS) entry which is preliminary data.</text>
</comment>
<dbReference type="GO" id="GO:0015628">
    <property type="term" value="P:protein secretion by the type II secretion system"/>
    <property type="evidence" value="ECO:0007669"/>
    <property type="project" value="InterPro"/>
</dbReference>
<feature type="transmembrane region" description="Helical" evidence="11">
    <location>
        <begin position="20"/>
        <end position="38"/>
    </location>
</feature>
<evidence type="ECO:0000256" key="4">
    <source>
        <dbReference type="ARBA" id="ARBA00022481"/>
    </source>
</evidence>
<evidence type="ECO:0000256" key="10">
    <source>
        <dbReference type="ARBA" id="ARBA00030775"/>
    </source>
</evidence>
<gene>
    <name evidence="13" type="ORF">ENI96_09230</name>
</gene>
<dbReference type="Gene3D" id="3.55.40.10">
    <property type="entry name" value="minor pseudopilin epsh domain"/>
    <property type="match status" value="1"/>
</dbReference>
<evidence type="ECO:0000256" key="7">
    <source>
        <dbReference type="ARBA" id="ARBA00022989"/>
    </source>
</evidence>
<evidence type="ECO:0000256" key="9">
    <source>
        <dbReference type="ARBA" id="ARBA00025772"/>
    </source>
</evidence>
<organism evidence="13 14">
    <name type="scientific">Sedimenticola thiotaurini</name>
    <dbReference type="NCBI Taxonomy" id="1543721"/>
    <lineage>
        <taxon>Bacteria</taxon>
        <taxon>Pseudomonadati</taxon>
        <taxon>Pseudomonadota</taxon>
        <taxon>Gammaproteobacteria</taxon>
        <taxon>Chromatiales</taxon>
        <taxon>Sedimenticolaceae</taxon>
        <taxon>Sedimenticola</taxon>
    </lineage>
</organism>
<keyword evidence="6 11" id="KW-0812">Transmembrane</keyword>
<feature type="domain" description="General secretion pathway GspH" evidence="12">
    <location>
        <begin position="50"/>
        <end position="168"/>
    </location>
</feature>
<comment type="subcellular location">
    <subcellularLocation>
        <location evidence="1">Cell inner membrane</location>
        <topology evidence="1">Single-pass membrane protein</topology>
    </subcellularLocation>
</comment>
<dbReference type="Pfam" id="PF12019">
    <property type="entry name" value="GspH"/>
    <property type="match status" value="1"/>
</dbReference>
<protein>
    <recommendedName>
        <fullName evidence="2">Type II secretion system protein H</fullName>
    </recommendedName>
    <alternativeName>
        <fullName evidence="10">General secretion pathway protein H</fullName>
    </alternativeName>
</protein>
<evidence type="ECO:0000256" key="11">
    <source>
        <dbReference type="SAM" id="Phobius"/>
    </source>
</evidence>
<dbReference type="GO" id="GO:0015627">
    <property type="term" value="C:type II protein secretion system complex"/>
    <property type="evidence" value="ECO:0007669"/>
    <property type="project" value="InterPro"/>
</dbReference>
<sequence>MDDPTPSAPASQRAFSLIELITLVAVAAVLLGAGIPGFRQLTASSAMTGAAGELMAHLQLARSEAILRDLPVVVCPSPDGLHCDDTSPWNQGLMIFADRDGDRRRQPQDPLIRHHRPAGRDILISTSRWRRRLLFRPSGSATGSAATFTLCHRDGTAAPRAVIVSNTGRPRIDRTRPDGGPLRCGRG</sequence>
<evidence type="ECO:0000256" key="3">
    <source>
        <dbReference type="ARBA" id="ARBA00022475"/>
    </source>
</evidence>
<dbReference type="GO" id="GO:0005886">
    <property type="term" value="C:plasma membrane"/>
    <property type="evidence" value="ECO:0007669"/>
    <property type="project" value="UniProtKB-SubCell"/>
</dbReference>
<dbReference type="InterPro" id="IPR022346">
    <property type="entry name" value="T2SS_GspH"/>
</dbReference>
<comment type="similarity">
    <text evidence="9">Belongs to the GSP H family.</text>
</comment>
<evidence type="ECO:0000256" key="1">
    <source>
        <dbReference type="ARBA" id="ARBA00004377"/>
    </source>
</evidence>
<keyword evidence="7 11" id="KW-1133">Transmembrane helix</keyword>
<dbReference type="SUPFAM" id="SSF54523">
    <property type="entry name" value="Pili subunits"/>
    <property type="match status" value="1"/>
</dbReference>